<accession>A0A9D2DXD3</accession>
<keyword evidence="10 11" id="KW-0472">Membrane</keyword>
<sequence length="347" mass="37985">VFALRLIPLGGYCAFAGEDGLEDEEALPKQAPAEEPFPEMAQNTQDVSPKTVPQAAEKTAEKSGYFTNKPCWQRIIVLISGALMNYLLAVLLIIICFFAYGQTMVAVYKAEPTAEIAAEYQLQDYDVLLAVDGQDLYLTTDLATILNGRRSGDRVQMRISRVVEWEGDAPLRREEMDVTIVLRSDVNVENSSDLDSVWAALGFQNDAENGYLVAGSLYRFGFWETLGRSFMYSFKIAGSIFRVIGELFTGRLGLSALGGPVTTISMTSQIASSGGRGFLEISGFIGVNLAVFNLLPIPALDGSKVIFTAIEWVRGRPVNRKVEAIIHAVGFLLLLGFAILVDVLQFV</sequence>
<dbReference type="Pfam" id="PF02163">
    <property type="entry name" value="Peptidase_M50"/>
    <property type="match status" value="1"/>
</dbReference>
<evidence type="ECO:0000313" key="14">
    <source>
        <dbReference type="Proteomes" id="UP000824044"/>
    </source>
</evidence>
<name>A0A9D2DXD3_9FIRM</name>
<comment type="similarity">
    <text evidence="3">Belongs to the peptidase M50B family.</text>
</comment>
<comment type="cofactor">
    <cofactor evidence="1">
        <name>Zn(2+)</name>
        <dbReference type="ChEBI" id="CHEBI:29105"/>
    </cofactor>
</comment>
<evidence type="ECO:0000256" key="9">
    <source>
        <dbReference type="ARBA" id="ARBA00023049"/>
    </source>
</evidence>
<feature type="transmembrane region" description="Helical" evidence="11">
    <location>
        <begin position="75"/>
        <end position="100"/>
    </location>
</feature>
<dbReference type="GO" id="GO:0006508">
    <property type="term" value="P:proteolysis"/>
    <property type="evidence" value="ECO:0007669"/>
    <property type="project" value="UniProtKB-KW"/>
</dbReference>
<evidence type="ECO:0000256" key="7">
    <source>
        <dbReference type="ARBA" id="ARBA00022833"/>
    </source>
</evidence>
<evidence type="ECO:0000256" key="6">
    <source>
        <dbReference type="ARBA" id="ARBA00022801"/>
    </source>
</evidence>
<evidence type="ECO:0000256" key="8">
    <source>
        <dbReference type="ARBA" id="ARBA00022989"/>
    </source>
</evidence>
<keyword evidence="9" id="KW-0482">Metalloprotease</keyword>
<dbReference type="InterPro" id="IPR008915">
    <property type="entry name" value="Peptidase_M50"/>
</dbReference>
<evidence type="ECO:0000313" key="13">
    <source>
        <dbReference type="EMBL" id="HIZ24785.1"/>
    </source>
</evidence>
<evidence type="ECO:0000256" key="4">
    <source>
        <dbReference type="ARBA" id="ARBA00022670"/>
    </source>
</evidence>
<dbReference type="Gene3D" id="2.30.42.10">
    <property type="match status" value="1"/>
</dbReference>
<dbReference type="GO" id="GO:0016020">
    <property type="term" value="C:membrane"/>
    <property type="evidence" value="ECO:0007669"/>
    <property type="project" value="UniProtKB-SubCell"/>
</dbReference>
<comment type="caution">
    <text evidence="13">The sequence shown here is derived from an EMBL/GenBank/DDBJ whole genome shotgun (WGS) entry which is preliminary data.</text>
</comment>
<dbReference type="SUPFAM" id="SSF50156">
    <property type="entry name" value="PDZ domain-like"/>
    <property type="match status" value="1"/>
</dbReference>
<keyword evidence="4 13" id="KW-0645">Protease</keyword>
<evidence type="ECO:0000256" key="10">
    <source>
        <dbReference type="ARBA" id="ARBA00023136"/>
    </source>
</evidence>
<keyword evidence="5 11" id="KW-0812">Transmembrane</keyword>
<proteinExistence type="inferred from homology"/>
<gene>
    <name evidence="13" type="ORF">H9812_04850</name>
</gene>
<feature type="non-terminal residue" evidence="13">
    <location>
        <position position="1"/>
    </location>
</feature>
<dbReference type="PANTHER" id="PTHR42837:SF2">
    <property type="entry name" value="MEMBRANE METALLOPROTEASE ARASP2, CHLOROPLASTIC-RELATED"/>
    <property type="match status" value="1"/>
</dbReference>
<reference evidence="13" key="2">
    <citation type="submission" date="2021-04" db="EMBL/GenBank/DDBJ databases">
        <authorList>
            <person name="Gilroy R."/>
        </authorList>
    </citation>
    <scope>NUCLEOTIDE SEQUENCE</scope>
    <source>
        <strain evidence="13">CHK33-5263</strain>
    </source>
</reference>
<evidence type="ECO:0000256" key="5">
    <source>
        <dbReference type="ARBA" id="ARBA00022692"/>
    </source>
</evidence>
<reference evidence="13" key="1">
    <citation type="journal article" date="2021" name="PeerJ">
        <title>Extensive microbial diversity within the chicken gut microbiome revealed by metagenomics and culture.</title>
        <authorList>
            <person name="Gilroy R."/>
            <person name="Ravi A."/>
            <person name="Getino M."/>
            <person name="Pursley I."/>
            <person name="Horton D.L."/>
            <person name="Alikhan N.F."/>
            <person name="Baker D."/>
            <person name="Gharbi K."/>
            <person name="Hall N."/>
            <person name="Watson M."/>
            <person name="Adriaenssens E.M."/>
            <person name="Foster-Nyarko E."/>
            <person name="Jarju S."/>
            <person name="Secka A."/>
            <person name="Antonio M."/>
            <person name="Oren A."/>
            <person name="Chaudhuri R.R."/>
            <person name="La Ragione R."/>
            <person name="Hildebrand F."/>
            <person name="Pallen M.J."/>
        </authorList>
    </citation>
    <scope>NUCLEOTIDE SEQUENCE</scope>
    <source>
        <strain evidence="13">CHK33-5263</strain>
    </source>
</reference>
<organism evidence="13 14">
    <name type="scientific">Candidatus Gallimonas intestinigallinarum</name>
    <dbReference type="NCBI Taxonomy" id="2838604"/>
    <lineage>
        <taxon>Bacteria</taxon>
        <taxon>Bacillati</taxon>
        <taxon>Bacillota</taxon>
        <taxon>Clostridia</taxon>
        <taxon>Candidatus Gallimonas</taxon>
    </lineage>
</organism>
<evidence type="ECO:0000259" key="12">
    <source>
        <dbReference type="Pfam" id="PF02163"/>
    </source>
</evidence>
<evidence type="ECO:0000256" key="1">
    <source>
        <dbReference type="ARBA" id="ARBA00001947"/>
    </source>
</evidence>
<feature type="transmembrane region" description="Helical" evidence="11">
    <location>
        <begin position="324"/>
        <end position="346"/>
    </location>
</feature>
<dbReference type="InterPro" id="IPR004387">
    <property type="entry name" value="Pept_M50_Zn"/>
</dbReference>
<evidence type="ECO:0000256" key="3">
    <source>
        <dbReference type="ARBA" id="ARBA00007931"/>
    </source>
</evidence>
<dbReference type="Proteomes" id="UP000824044">
    <property type="component" value="Unassembled WGS sequence"/>
</dbReference>
<feature type="domain" description="Peptidase M50" evidence="12">
    <location>
        <begin position="2"/>
        <end position="336"/>
    </location>
</feature>
<keyword evidence="8 11" id="KW-1133">Transmembrane helix</keyword>
<evidence type="ECO:0000256" key="11">
    <source>
        <dbReference type="SAM" id="Phobius"/>
    </source>
</evidence>
<dbReference type="InterPro" id="IPR036034">
    <property type="entry name" value="PDZ_sf"/>
</dbReference>
<protein>
    <submittedName>
        <fullName evidence="13">Site-2 protease family protein</fullName>
    </submittedName>
</protein>
<evidence type="ECO:0000256" key="2">
    <source>
        <dbReference type="ARBA" id="ARBA00004141"/>
    </source>
</evidence>
<dbReference type="EMBL" id="DXBS01000093">
    <property type="protein sequence ID" value="HIZ24785.1"/>
    <property type="molecule type" value="Genomic_DNA"/>
</dbReference>
<dbReference type="GO" id="GO:0004222">
    <property type="term" value="F:metalloendopeptidase activity"/>
    <property type="evidence" value="ECO:0007669"/>
    <property type="project" value="InterPro"/>
</dbReference>
<comment type="subcellular location">
    <subcellularLocation>
        <location evidence="2">Membrane</location>
        <topology evidence="2">Multi-pass membrane protein</topology>
    </subcellularLocation>
</comment>
<keyword evidence="6" id="KW-0378">Hydrolase</keyword>
<dbReference type="AlphaFoldDB" id="A0A9D2DXD3"/>
<dbReference type="PANTHER" id="PTHR42837">
    <property type="entry name" value="REGULATOR OF SIGMA-E PROTEASE RSEP"/>
    <property type="match status" value="1"/>
</dbReference>
<keyword evidence="7" id="KW-0862">Zinc</keyword>